<proteinExistence type="predicted"/>
<name>A0AAV0ELT3_9ASTE</name>
<reference evidence="1" key="1">
    <citation type="submission" date="2022-07" db="EMBL/GenBank/DDBJ databases">
        <authorList>
            <person name="Macas J."/>
            <person name="Novak P."/>
            <person name="Neumann P."/>
        </authorList>
    </citation>
    <scope>NUCLEOTIDE SEQUENCE</scope>
</reference>
<comment type="caution">
    <text evidence="1">The sequence shown here is derived from an EMBL/GenBank/DDBJ whole genome shotgun (WGS) entry which is preliminary data.</text>
</comment>
<protein>
    <recommendedName>
        <fullName evidence="3">Copia protein</fullName>
    </recommendedName>
</protein>
<gene>
    <name evidence="1" type="ORF">CEPIT_LOCUS26182</name>
</gene>
<organism evidence="1 2">
    <name type="scientific">Cuscuta epithymum</name>
    <dbReference type="NCBI Taxonomy" id="186058"/>
    <lineage>
        <taxon>Eukaryota</taxon>
        <taxon>Viridiplantae</taxon>
        <taxon>Streptophyta</taxon>
        <taxon>Embryophyta</taxon>
        <taxon>Tracheophyta</taxon>
        <taxon>Spermatophyta</taxon>
        <taxon>Magnoliopsida</taxon>
        <taxon>eudicotyledons</taxon>
        <taxon>Gunneridae</taxon>
        <taxon>Pentapetalae</taxon>
        <taxon>asterids</taxon>
        <taxon>lamiids</taxon>
        <taxon>Solanales</taxon>
        <taxon>Convolvulaceae</taxon>
        <taxon>Cuscuteae</taxon>
        <taxon>Cuscuta</taxon>
        <taxon>Cuscuta subgen. Cuscuta</taxon>
    </lineage>
</organism>
<accession>A0AAV0ELT3</accession>
<keyword evidence="2" id="KW-1185">Reference proteome</keyword>
<evidence type="ECO:0000313" key="2">
    <source>
        <dbReference type="Proteomes" id="UP001152523"/>
    </source>
</evidence>
<evidence type="ECO:0008006" key="3">
    <source>
        <dbReference type="Google" id="ProtNLM"/>
    </source>
</evidence>
<evidence type="ECO:0000313" key="1">
    <source>
        <dbReference type="EMBL" id="CAH9124702.1"/>
    </source>
</evidence>
<dbReference type="EMBL" id="CAMAPF010000935">
    <property type="protein sequence ID" value="CAH9124702.1"/>
    <property type="molecule type" value="Genomic_DNA"/>
</dbReference>
<dbReference type="Proteomes" id="UP001152523">
    <property type="component" value="Unassembled WGS sequence"/>
</dbReference>
<sequence length="131" mass="14806">MKQTLTATSSNHAELIALYEAGRECVWLRSMIQHIQNECGIKSFTSNPTMIYEDNTSCIAQIKGGYIKGDRTKHIAPKLFSTHDLEKDGTVDVKQIKSCDNPADLFTKSLAPKIFEELVHKIGMYRLRDIC</sequence>
<dbReference type="AlphaFoldDB" id="A0AAV0ELT3"/>
<dbReference type="CDD" id="cd09272">
    <property type="entry name" value="RNase_HI_RT_Ty1"/>
    <property type="match status" value="1"/>
</dbReference>